<proteinExistence type="predicted"/>
<feature type="compositionally biased region" description="Polar residues" evidence="1">
    <location>
        <begin position="44"/>
        <end position="54"/>
    </location>
</feature>
<keyword evidence="3" id="KW-1185">Reference proteome</keyword>
<protein>
    <submittedName>
        <fullName evidence="2">Uncharacterized protein</fullName>
    </submittedName>
</protein>
<feature type="region of interest" description="Disordered" evidence="1">
    <location>
        <begin position="1"/>
        <end position="68"/>
    </location>
</feature>
<dbReference type="OrthoDB" id="514070at2759"/>
<reference evidence="2" key="1">
    <citation type="journal article" date="2020" name="Stud. Mycol.">
        <title>101 Dothideomycetes genomes: a test case for predicting lifestyles and emergence of pathogens.</title>
        <authorList>
            <person name="Haridas S."/>
            <person name="Albert R."/>
            <person name="Binder M."/>
            <person name="Bloem J."/>
            <person name="Labutti K."/>
            <person name="Salamov A."/>
            <person name="Andreopoulos B."/>
            <person name="Baker S."/>
            <person name="Barry K."/>
            <person name="Bills G."/>
            <person name="Bluhm B."/>
            <person name="Cannon C."/>
            <person name="Castanera R."/>
            <person name="Culley D."/>
            <person name="Daum C."/>
            <person name="Ezra D."/>
            <person name="Gonzalez J."/>
            <person name="Henrissat B."/>
            <person name="Kuo A."/>
            <person name="Liang C."/>
            <person name="Lipzen A."/>
            <person name="Lutzoni F."/>
            <person name="Magnuson J."/>
            <person name="Mondo S."/>
            <person name="Nolan M."/>
            <person name="Ohm R."/>
            <person name="Pangilinan J."/>
            <person name="Park H.-J."/>
            <person name="Ramirez L."/>
            <person name="Alfaro M."/>
            <person name="Sun H."/>
            <person name="Tritt A."/>
            <person name="Yoshinaga Y."/>
            <person name="Zwiers L.-H."/>
            <person name="Turgeon B."/>
            <person name="Goodwin S."/>
            <person name="Spatafora J."/>
            <person name="Crous P."/>
            <person name="Grigoriev I."/>
        </authorList>
    </citation>
    <scope>NUCLEOTIDE SEQUENCE</scope>
    <source>
        <strain evidence="2">CBS 130266</strain>
    </source>
</reference>
<accession>A0A9P4NJG7</accession>
<gene>
    <name evidence="2" type="ORF">EJ08DRAFT_700972</name>
</gene>
<dbReference type="EMBL" id="MU007078">
    <property type="protein sequence ID" value="KAF2423728.1"/>
    <property type="molecule type" value="Genomic_DNA"/>
</dbReference>
<name>A0A9P4NJG7_9PEZI</name>
<sequence>MVTTRQQAGGSATKPGLRKEATSESTRKRKPSATPTESKKRKTPTTTAKNSQAAKKTKSEKPENEITINRAPVLKLWSACVAQFQYPSLSWSTCLSAGSAISSICATSKGKSIGAIETHDEGEKKTKKKQSDTGNLQVMQFKLKAKDGIVYVGDKKESSSEELLKKKFGDSYDEVKSIFEKALQTWKGHEDELEKRGWGRKGVLDLEMVKSAVTKE</sequence>
<feature type="compositionally biased region" description="Polar residues" evidence="1">
    <location>
        <begin position="1"/>
        <end position="10"/>
    </location>
</feature>
<evidence type="ECO:0000313" key="3">
    <source>
        <dbReference type="Proteomes" id="UP000800235"/>
    </source>
</evidence>
<organism evidence="2 3">
    <name type="scientific">Tothia fuscella</name>
    <dbReference type="NCBI Taxonomy" id="1048955"/>
    <lineage>
        <taxon>Eukaryota</taxon>
        <taxon>Fungi</taxon>
        <taxon>Dikarya</taxon>
        <taxon>Ascomycota</taxon>
        <taxon>Pezizomycotina</taxon>
        <taxon>Dothideomycetes</taxon>
        <taxon>Pleosporomycetidae</taxon>
        <taxon>Venturiales</taxon>
        <taxon>Cylindrosympodiaceae</taxon>
        <taxon>Tothia</taxon>
    </lineage>
</organism>
<dbReference type="AlphaFoldDB" id="A0A9P4NJG7"/>
<evidence type="ECO:0000256" key="1">
    <source>
        <dbReference type="SAM" id="MobiDB-lite"/>
    </source>
</evidence>
<comment type="caution">
    <text evidence="2">The sequence shown here is derived from an EMBL/GenBank/DDBJ whole genome shotgun (WGS) entry which is preliminary data.</text>
</comment>
<feature type="compositionally biased region" description="Basic and acidic residues" evidence="1">
    <location>
        <begin position="17"/>
        <end position="26"/>
    </location>
</feature>
<evidence type="ECO:0000313" key="2">
    <source>
        <dbReference type="EMBL" id="KAF2423728.1"/>
    </source>
</evidence>
<dbReference type="Proteomes" id="UP000800235">
    <property type="component" value="Unassembled WGS sequence"/>
</dbReference>